<evidence type="ECO:0000313" key="1">
    <source>
        <dbReference type="EMBL" id="CAB4984427.1"/>
    </source>
</evidence>
<dbReference type="GO" id="GO:0016042">
    <property type="term" value="P:lipid catabolic process"/>
    <property type="evidence" value="ECO:0007669"/>
    <property type="project" value="InterPro"/>
</dbReference>
<dbReference type="AlphaFoldDB" id="A0A6J7URI9"/>
<evidence type="ECO:0000313" key="2">
    <source>
        <dbReference type="EMBL" id="CAB5040804.1"/>
    </source>
</evidence>
<dbReference type="EMBL" id="CAFBQW010000119">
    <property type="protein sequence ID" value="CAB5067098.1"/>
    <property type="molecule type" value="Genomic_DNA"/>
</dbReference>
<proteinExistence type="predicted"/>
<dbReference type="PANTHER" id="PTHR34853">
    <property type="match status" value="1"/>
</dbReference>
<dbReference type="EMBL" id="CAFBOG010000110">
    <property type="protein sequence ID" value="CAB4984427.1"/>
    <property type="molecule type" value="Genomic_DNA"/>
</dbReference>
<organism evidence="3">
    <name type="scientific">freshwater metagenome</name>
    <dbReference type="NCBI Taxonomy" id="449393"/>
    <lineage>
        <taxon>unclassified sequences</taxon>
        <taxon>metagenomes</taxon>
        <taxon>ecological metagenomes</taxon>
    </lineage>
</organism>
<dbReference type="EMBL" id="CAFBPW010000300">
    <property type="protein sequence ID" value="CAB5040804.1"/>
    <property type="molecule type" value="Genomic_DNA"/>
</dbReference>
<dbReference type="SUPFAM" id="SSF53474">
    <property type="entry name" value="alpha/beta-Hydrolases"/>
    <property type="match status" value="1"/>
</dbReference>
<protein>
    <submittedName>
        <fullName evidence="3">Unannotated protein</fullName>
    </submittedName>
</protein>
<dbReference type="Pfam" id="PF03583">
    <property type="entry name" value="LIP"/>
    <property type="match status" value="1"/>
</dbReference>
<dbReference type="PANTHER" id="PTHR34853:SF1">
    <property type="entry name" value="LIPASE 5"/>
    <property type="match status" value="1"/>
</dbReference>
<name>A0A6J7URI9_9ZZZZ</name>
<gene>
    <name evidence="1" type="ORF">UFOPK3914_01211</name>
    <name evidence="2" type="ORF">UFOPK4173_01876</name>
    <name evidence="3" type="ORF">UFOPK4354_01124</name>
</gene>
<evidence type="ECO:0000313" key="3">
    <source>
        <dbReference type="EMBL" id="CAB5067098.1"/>
    </source>
</evidence>
<dbReference type="Gene3D" id="3.40.50.1820">
    <property type="entry name" value="alpha/beta hydrolase"/>
    <property type="match status" value="1"/>
</dbReference>
<reference evidence="3" key="1">
    <citation type="submission" date="2020-05" db="EMBL/GenBank/DDBJ databases">
        <authorList>
            <person name="Chiriac C."/>
            <person name="Salcher M."/>
            <person name="Ghai R."/>
            <person name="Kavagutti S V."/>
        </authorList>
    </citation>
    <scope>NUCLEOTIDE SEQUENCE</scope>
</reference>
<dbReference type="GO" id="GO:0004806">
    <property type="term" value="F:triacylglycerol lipase activity"/>
    <property type="evidence" value="ECO:0007669"/>
    <property type="project" value="InterPro"/>
</dbReference>
<dbReference type="InterPro" id="IPR029058">
    <property type="entry name" value="AB_hydrolase_fold"/>
</dbReference>
<sequence>MASAGSSKMNFSRSRLLRITAPALLVVGLFATSCSSNQDASSALLGQIPTNGPTTTVPIGAPTAPCSGENGVGGTVPEGAQPGDLIAAVNLQDEFGTSKGYPTNAKVWRILYVSTGFDETDLQLVCGMAAAPEGGPASVDGVGHMLTWAHGTIGLQQACLPSSNPVTAFWGKMAGGIGAVAWGAGPGARVGSPADGLLQTAVNRGWVVSTTDYQPNNTYILGKVAASNVIDAARATTQLMAKEFGPSSDAPSVAPLPTSYDTVSLGHSQGGHAAMWTAQLYETYLAATPNPAATPLRLRGAAIEAPASNLLAQPKLQPGVEFGQGLADWEMHRSIQLIGLPIGALELQVGPALFSYIFGSWAQFSARGTPSENAEFPAFPAEASNLDLSTIATDQGAGTIAAIMPLCLSGSDSQKVKKLVAPYRDAATNKMLTPSLWNLPEEYKADQFFPGGADKTCAETTEPSMTNWCSWIRWNIPGPLGENPFPKFPSWNGTPLPLMIAQGANDPVIHCIPPKGESKAEVPDASNCMSSALYDTLSTQVYCPASGNKGHLQLSAFRKDGQSSPAGHLAIPGQIAAAGLSKSPADLVFTGSPLDKFITASFDGSLEPGCTSEILNP</sequence>
<dbReference type="InterPro" id="IPR005152">
    <property type="entry name" value="Lipase_secreted"/>
</dbReference>
<accession>A0A6J7URI9</accession>